<dbReference type="KEGG" id="clf:GJQ69_01385"/>
<dbReference type="EMBL" id="CP046051">
    <property type="protein sequence ID" value="QKN23256.1"/>
    <property type="molecule type" value="Genomic_DNA"/>
</dbReference>
<dbReference type="RefSeq" id="WP_086036589.1">
    <property type="nucleotide sequence ID" value="NZ_CP046051.1"/>
</dbReference>
<dbReference type="EMBL" id="CP046161">
    <property type="protein sequence ID" value="QKO30062.1"/>
    <property type="molecule type" value="Genomic_DNA"/>
</dbReference>
<dbReference type="Proteomes" id="UP000501316">
    <property type="component" value="Chromosome"/>
</dbReference>
<protein>
    <recommendedName>
        <fullName evidence="5">CYTH domain-containing protein</fullName>
    </recommendedName>
</protein>
<evidence type="ECO:0008006" key="5">
    <source>
        <dbReference type="Google" id="ProtNLM"/>
    </source>
</evidence>
<evidence type="ECO:0000313" key="4">
    <source>
        <dbReference type="Proteomes" id="UP000509623"/>
    </source>
</evidence>
<gene>
    <name evidence="1" type="ORF">GJQ69_01385</name>
    <name evidence="2" type="ORF">GKP14_02965</name>
</gene>
<proteinExistence type="predicted"/>
<dbReference type="InterPro" id="IPR033469">
    <property type="entry name" value="CYTH-like_dom_sf"/>
</dbReference>
<name>A0A859DNF4_9FIRM</name>
<evidence type="ECO:0000313" key="3">
    <source>
        <dbReference type="Proteomes" id="UP000501316"/>
    </source>
</evidence>
<dbReference type="SUPFAM" id="SSF55154">
    <property type="entry name" value="CYTH-like phosphatases"/>
    <property type="match status" value="1"/>
</dbReference>
<reference evidence="3 4" key="1">
    <citation type="submission" date="2019-11" db="EMBL/GenBank/DDBJ databases">
        <authorList>
            <person name="Ren C."/>
            <person name="Wang H."/>
            <person name="Xu Y."/>
        </authorList>
    </citation>
    <scope>NUCLEOTIDE SEQUENCE [LARGE SCALE GENOMIC DNA]</scope>
    <source>
        <strain evidence="4">JNU-WLY1368</strain>
        <strain evidence="1 3">LBM 19010</strain>
    </source>
</reference>
<keyword evidence="4" id="KW-1185">Reference proteome</keyword>
<evidence type="ECO:0000313" key="2">
    <source>
        <dbReference type="EMBL" id="QKO30062.1"/>
    </source>
</evidence>
<sequence>MEIERKWLMTQKPVGLPVLDTVTQYQGYLCTHPAVRIRRTHSKDGDSYRLCIKGKGTLVREEVELDLPAEKYEALARLLTKPLIRKDFTAFSLPGGLILEYSDVDIGLPSAFSYAEVEFSSVAEARAFVPPACLGREVTEEPGWTMSDYWDRRAPAAD</sequence>
<dbReference type="Proteomes" id="UP000509623">
    <property type="component" value="Chromosome"/>
</dbReference>
<accession>A0A859DNF4</accession>
<reference evidence="2" key="2">
    <citation type="journal article" date="2021" name="Appl. Environ. Microbiol.">
        <title>Adaptability of a Caproate-Producing Bacterium Contributes to Its Dominance in an Anaerobic Fermentation System.</title>
        <authorList>
            <person name="Wang H."/>
            <person name="Gu Y."/>
            <person name="Zhou W."/>
            <person name="Zhao D."/>
            <person name="Qiao Z."/>
            <person name="Zheng J."/>
            <person name="Gao J."/>
            <person name="Chen X."/>
            <person name="Ren C."/>
            <person name="Xu Y."/>
        </authorList>
    </citation>
    <scope>NUCLEOTIDE SEQUENCE</scope>
    <source>
        <strain evidence="2">JNU-WLY1368</strain>
    </source>
</reference>
<dbReference type="CDD" id="cd07761">
    <property type="entry name" value="CYTH-like_CthTTM-like"/>
    <property type="match status" value="1"/>
</dbReference>
<evidence type="ECO:0000313" key="1">
    <source>
        <dbReference type="EMBL" id="QKN23256.1"/>
    </source>
</evidence>
<dbReference type="AlphaFoldDB" id="A0A859DNF4"/>
<reference evidence="2" key="3">
    <citation type="journal article" date="2022" name="Int. J. Syst. Evol. Microbiol.">
        <title>Caproicibacterium lactatifermentans sp. nov., isolated from pit clay used for the production of Chinese strong aroma-type liquor.</title>
        <authorList>
            <person name="Wang H."/>
            <person name="Gu Y."/>
            <person name="Zhao D."/>
            <person name="Qiao Z."/>
            <person name="Zheng J."/>
            <person name="Gao J."/>
            <person name="Ren C."/>
            <person name="Xu Y."/>
        </authorList>
    </citation>
    <scope>NUCLEOTIDE SEQUENCE</scope>
    <source>
        <strain evidence="2">JNU-WLY1368</strain>
    </source>
</reference>
<dbReference type="Gene3D" id="2.40.320.10">
    <property type="entry name" value="Hypothetical Protein Pfu-838710-001"/>
    <property type="match status" value="1"/>
</dbReference>
<organism evidence="1 3">
    <name type="scientific">Caproicibacterium lactatifermentans</name>
    <dbReference type="NCBI Taxonomy" id="2666138"/>
    <lineage>
        <taxon>Bacteria</taxon>
        <taxon>Bacillati</taxon>
        <taxon>Bacillota</taxon>
        <taxon>Clostridia</taxon>
        <taxon>Eubacteriales</taxon>
        <taxon>Oscillospiraceae</taxon>
        <taxon>Caproicibacterium</taxon>
    </lineage>
</organism>